<dbReference type="Gene3D" id="2.40.160.10">
    <property type="entry name" value="Porin"/>
    <property type="match status" value="1"/>
</dbReference>
<gene>
    <name evidence="1" type="ORF">NEJAP_2614</name>
</gene>
<name>A0A7R6PB68_9GAMM</name>
<reference evidence="1 2" key="1">
    <citation type="journal article" date="2008" name="Int. J. Syst. Evol. Microbiol.">
        <title>Neptunomonas japonica sp. nov., an Osedax japonicus symbiont-like bacterium isolated from sediment adjacent to sperm whale carcasses off Kagoshima, Japan.</title>
        <authorList>
            <person name="Miyazaki M."/>
            <person name="Nogi Y."/>
            <person name="Fujiwara Y."/>
            <person name="Kawato M."/>
            <person name="Kubokawa K."/>
            <person name="Horikoshi K."/>
        </authorList>
    </citation>
    <scope>NUCLEOTIDE SEQUENCE [LARGE SCALE GENOMIC DNA]</scope>
    <source>
        <strain evidence="1 2">JAMM 1380</strain>
    </source>
</reference>
<accession>A0A7R6PB68</accession>
<evidence type="ECO:0000313" key="2">
    <source>
        <dbReference type="Proteomes" id="UP000595332"/>
    </source>
</evidence>
<dbReference type="Proteomes" id="UP000595332">
    <property type="component" value="Chromosome"/>
</dbReference>
<proteinExistence type="predicted"/>
<dbReference type="InterPro" id="IPR023614">
    <property type="entry name" value="Porin_dom_sf"/>
</dbReference>
<keyword evidence="2" id="KW-1185">Reference proteome</keyword>
<protein>
    <recommendedName>
        <fullName evidence="3">Phosphate-selective porin O and P</fullName>
    </recommendedName>
</protein>
<dbReference type="EMBL" id="AP014546">
    <property type="protein sequence ID" value="BBB30558.1"/>
    <property type="molecule type" value="Genomic_DNA"/>
</dbReference>
<dbReference type="AlphaFoldDB" id="A0A7R6PB68"/>
<evidence type="ECO:0008006" key="3">
    <source>
        <dbReference type="Google" id="ProtNLM"/>
    </source>
</evidence>
<evidence type="ECO:0000313" key="1">
    <source>
        <dbReference type="EMBL" id="BBB30558.1"/>
    </source>
</evidence>
<organism evidence="1 2">
    <name type="scientific">Neptunomonas japonica JAMM 1380</name>
    <dbReference type="NCBI Taxonomy" id="1441457"/>
    <lineage>
        <taxon>Bacteria</taxon>
        <taxon>Pseudomonadati</taxon>
        <taxon>Pseudomonadota</taxon>
        <taxon>Gammaproteobacteria</taxon>
        <taxon>Oceanospirillales</taxon>
        <taxon>Oceanospirillaceae</taxon>
        <taxon>Neptunomonas</taxon>
    </lineage>
</organism>
<dbReference type="KEGG" id="njp:NEJAP_2614"/>
<sequence length="386" mass="43607">MFLFVSCNTLAQEGLSDWYWGGVLTQGLSRTDNNNFSGKSSERVSSDFRELAVHATWRATSQLHLAGQVMSRKFGAVDNGELQLDYLLADFGLSSDVSREYGVRIGRVKLPYGFYNETRDVAFTRPSIALPQSIYFNTTRELQLSADGMMLYGNFPIAGMRIDIDFLIGRPRESVNTEYGYFRADFSGKFEDDLGVLSRVSLVDGADAWVMGVTLGQFDLIYHPGPIGELGLNDGKVSIDVAILGGQYNTESLSFTAEYMLLSVDRSDLGGAFEKNGKSTSESYYLQAEYRFAKNWDFMLRYDVFFLNKNDRNGFKAEQRSSRPAYSQWTKDYTLGIGWQASPNMSFRAEWHSIKGAGWLAIQDNLDASKLEKDWNLYLLQAAYRF</sequence>
<dbReference type="SUPFAM" id="SSF56935">
    <property type="entry name" value="Porins"/>
    <property type="match status" value="1"/>
</dbReference>